<comment type="caution">
    <text evidence="12">The sequence shown here is derived from an EMBL/GenBank/DDBJ whole genome shotgun (WGS) entry which is preliminary data.</text>
</comment>
<dbReference type="GO" id="GO:0003723">
    <property type="term" value="F:RNA binding"/>
    <property type="evidence" value="ECO:0007669"/>
    <property type="project" value="UniProtKB-KW"/>
</dbReference>
<evidence type="ECO:0000256" key="9">
    <source>
        <dbReference type="RuleBase" id="RU003953"/>
    </source>
</evidence>
<protein>
    <submittedName>
        <fullName evidence="12">tRNA nucleotidyltransferase/poly(A) polymerase</fullName>
    </submittedName>
</protein>
<evidence type="ECO:0000313" key="12">
    <source>
        <dbReference type="EMBL" id="KKS57274.1"/>
    </source>
</evidence>
<keyword evidence="4" id="KW-0479">Metal-binding</keyword>
<dbReference type="Gene3D" id="1.10.3090.10">
    <property type="entry name" value="cca-adding enzyme, domain 2"/>
    <property type="match status" value="1"/>
</dbReference>
<dbReference type="AlphaFoldDB" id="A0A0G1A8M7"/>
<dbReference type="InterPro" id="IPR006674">
    <property type="entry name" value="HD_domain"/>
</dbReference>
<evidence type="ECO:0000256" key="3">
    <source>
        <dbReference type="ARBA" id="ARBA00022695"/>
    </source>
</evidence>
<dbReference type="InterPro" id="IPR003607">
    <property type="entry name" value="HD/PDEase_dom"/>
</dbReference>
<dbReference type="SUPFAM" id="SSF81891">
    <property type="entry name" value="Poly A polymerase C-terminal region-like"/>
    <property type="match status" value="1"/>
</dbReference>
<evidence type="ECO:0000256" key="1">
    <source>
        <dbReference type="ARBA" id="ARBA00022679"/>
    </source>
</evidence>
<accession>A0A0G1A8M7</accession>
<evidence type="ECO:0000256" key="5">
    <source>
        <dbReference type="ARBA" id="ARBA00022741"/>
    </source>
</evidence>
<dbReference type="GO" id="GO:0046872">
    <property type="term" value="F:metal ion binding"/>
    <property type="evidence" value="ECO:0007669"/>
    <property type="project" value="UniProtKB-KW"/>
</dbReference>
<name>A0A0G1A8M7_9BACT</name>
<dbReference type="InterPro" id="IPR002646">
    <property type="entry name" value="PolA_pol_head_dom"/>
</dbReference>
<dbReference type="GO" id="GO:0005524">
    <property type="term" value="F:ATP binding"/>
    <property type="evidence" value="ECO:0007669"/>
    <property type="project" value="UniProtKB-KW"/>
</dbReference>
<proteinExistence type="inferred from homology"/>
<dbReference type="EMBL" id="LCDO01000002">
    <property type="protein sequence ID" value="KKS57274.1"/>
    <property type="molecule type" value="Genomic_DNA"/>
</dbReference>
<comment type="similarity">
    <text evidence="9">Belongs to the tRNA nucleotidyltransferase/poly(A) polymerase family.</text>
</comment>
<keyword evidence="6" id="KW-0067">ATP-binding</keyword>
<evidence type="ECO:0000256" key="7">
    <source>
        <dbReference type="ARBA" id="ARBA00022842"/>
    </source>
</evidence>
<gene>
    <name evidence="12" type="ORF">UV20_C0002G0063</name>
</gene>
<keyword evidence="5" id="KW-0547">Nucleotide-binding</keyword>
<dbReference type="InterPro" id="IPR043519">
    <property type="entry name" value="NT_sf"/>
</dbReference>
<dbReference type="CDD" id="cd00077">
    <property type="entry name" value="HDc"/>
    <property type="match status" value="1"/>
</dbReference>
<dbReference type="Gene3D" id="3.30.460.10">
    <property type="entry name" value="Beta Polymerase, domain 2"/>
    <property type="match status" value="1"/>
</dbReference>
<dbReference type="Proteomes" id="UP000034837">
    <property type="component" value="Unassembled WGS sequence"/>
</dbReference>
<evidence type="ECO:0000259" key="11">
    <source>
        <dbReference type="Pfam" id="PF01966"/>
    </source>
</evidence>
<feature type="domain" description="HD" evidence="11">
    <location>
        <begin position="332"/>
        <end position="403"/>
    </location>
</feature>
<dbReference type="GO" id="GO:0016779">
    <property type="term" value="F:nucleotidyltransferase activity"/>
    <property type="evidence" value="ECO:0007669"/>
    <property type="project" value="UniProtKB-KW"/>
</dbReference>
<dbReference type="CDD" id="cd05398">
    <property type="entry name" value="NT_ClassII-CCAase"/>
    <property type="match status" value="1"/>
</dbReference>
<sequence>MLAKIALSMSIPLIIQKSLTLAQKQEKGLVFIAVLFKKIPSTEIFFVGGIVRDWLLKRPSKDFDFVIRGVPAKKLAAFLKTQGTVNLVGERFGVFKFQPKNSSSTFDIALPRTEHALGTGGYRDVETQSDYKLSLEQDLARRDFTINALALRLGIKNKKIIAVDLIDAFGGLADLKKKILRTVGLPQERFQEDYSRLLRGLRFSAALNFELEDKTWTALKKQISQINKEIRLNGEIKRLVPYEIVAREFLKSLMKNPVKTMDLWLNSGAFKYLIPEILKMKDCPQPPQFHAEGDVWTHTRIALATIHTPGFKKFIKTLPINLQAEAPITPELVLGVLFHDLGKPYTIKTPEKDGVDRIRTDEHDSVGAELIKKIGQRLKFSSVEDYPCDTDKVAWMIQRHLLTVHGDPMKFTNRTIEKNFFNPLVPGADLLKLIYCDQMASYVGGTPQLGSLPVLVKRIKLLLKNLKQKKTLPPPLLDGHEIMKILKIQPGPQVGKYLEELREAQLSRKIKNKKEAQKFLTVKK</sequence>
<evidence type="ECO:0000256" key="8">
    <source>
        <dbReference type="ARBA" id="ARBA00022884"/>
    </source>
</evidence>
<evidence type="ECO:0000259" key="10">
    <source>
        <dbReference type="Pfam" id="PF01743"/>
    </source>
</evidence>
<dbReference type="Gene3D" id="1.10.246.80">
    <property type="match status" value="1"/>
</dbReference>
<dbReference type="PANTHER" id="PTHR47545">
    <property type="entry name" value="MULTIFUNCTIONAL CCA PROTEIN"/>
    <property type="match status" value="1"/>
</dbReference>
<evidence type="ECO:0000256" key="6">
    <source>
        <dbReference type="ARBA" id="ARBA00022840"/>
    </source>
</evidence>
<keyword evidence="8 9" id="KW-0694">RNA-binding</keyword>
<organism evidence="12 13">
    <name type="scientific">Candidatus Magasanikbacteria bacterium GW2011_GWA2_42_32</name>
    <dbReference type="NCBI Taxonomy" id="1619039"/>
    <lineage>
        <taxon>Bacteria</taxon>
        <taxon>Candidatus Magasanikiibacteriota</taxon>
    </lineage>
</organism>
<keyword evidence="3" id="KW-0548">Nucleotidyltransferase</keyword>
<dbReference type="Pfam" id="PF01966">
    <property type="entry name" value="HD"/>
    <property type="match status" value="1"/>
</dbReference>
<dbReference type="GO" id="GO:0008033">
    <property type="term" value="P:tRNA processing"/>
    <property type="evidence" value="ECO:0007669"/>
    <property type="project" value="UniProtKB-KW"/>
</dbReference>
<dbReference type="SUPFAM" id="SSF81301">
    <property type="entry name" value="Nucleotidyltransferase"/>
    <property type="match status" value="1"/>
</dbReference>
<dbReference type="Pfam" id="PF01743">
    <property type="entry name" value="PolyA_pol"/>
    <property type="match status" value="1"/>
</dbReference>
<dbReference type="PATRIC" id="fig|1619039.3.peg.355"/>
<dbReference type="InterPro" id="IPR050124">
    <property type="entry name" value="tRNA_CCA-adding_enzyme"/>
</dbReference>
<reference evidence="12 13" key="1">
    <citation type="journal article" date="2015" name="Nature">
        <title>rRNA introns, odd ribosomes, and small enigmatic genomes across a large radiation of phyla.</title>
        <authorList>
            <person name="Brown C.T."/>
            <person name="Hug L.A."/>
            <person name="Thomas B.C."/>
            <person name="Sharon I."/>
            <person name="Castelle C.J."/>
            <person name="Singh A."/>
            <person name="Wilkins M.J."/>
            <person name="Williams K.H."/>
            <person name="Banfield J.F."/>
        </authorList>
    </citation>
    <scope>NUCLEOTIDE SEQUENCE [LARGE SCALE GENOMIC DNA]</scope>
</reference>
<keyword evidence="1 9" id="KW-0808">Transferase</keyword>
<keyword evidence="7" id="KW-0460">Magnesium</keyword>
<dbReference type="PANTHER" id="PTHR47545:SF1">
    <property type="entry name" value="MULTIFUNCTIONAL CCA PROTEIN"/>
    <property type="match status" value="1"/>
</dbReference>
<keyword evidence="2" id="KW-0819">tRNA processing</keyword>
<feature type="domain" description="Poly A polymerase head" evidence="10">
    <location>
        <begin position="44"/>
        <end position="181"/>
    </location>
</feature>
<evidence type="ECO:0000313" key="13">
    <source>
        <dbReference type="Proteomes" id="UP000034837"/>
    </source>
</evidence>
<evidence type="ECO:0000256" key="4">
    <source>
        <dbReference type="ARBA" id="ARBA00022723"/>
    </source>
</evidence>
<evidence type="ECO:0000256" key="2">
    <source>
        <dbReference type="ARBA" id="ARBA00022694"/>
    </source>
</evidence>